<organism evidence="1 2">
    <name type="scientific">Artomyces pyxidatus</name>
    <dbReference type="NCBI Taxonomy" id="48021"/>
    <lineage>
        <taxon>Eukaryota</taxon>
        <taxon>Fungi</taxon>
        <taxon>Dikarya</taxon>
        <taxon>Basidiomycota</taxon>
        <taxon>Agaricomycotina</taxon>
        <taxon>Agaricomycetes</taxon>
        <taxon>Russulales</taxon>
        <taxon>Auriscalpiaceae</taxon>
        <taxon>Artomyces</taxon>
    </lineage>
</organism>
<name>A0ACB8SSR9_9AGAM</name>
<keyword evidence="2" id="KW-1185">Reference proteome</keyword>
<proteinExistence type="predicted"/>
<dbReference type="Proteomes" id="UP000814140">
    <property type="component" value="Unassembled WGS sequence"/>
</dbReference>
<evidence type="ECO:0000313" key="2">
    <source>
        <dbReference type="Proteomes" id="UP000814140"/>
    </source>
</evidence>
<reference evidence="1" key="2">
    <citation type="journal article" date="2022" name="New Phytol.">
        <title>Evolutionary transition to the ectomycorrhizal habit in the genomes of a hyperdiverse lineage of mushroom-forming fungi.</title>
        <authorList>
            <person name="Looney B."/>
            <person name="Miyauchi S."/>
            <person name="Morin E."/>
            <person name="Drula E."/>
            <person name="Courty P.E."/>
            <person name="Kohler A."/>
            <person name="Kuo A."/>
            <person name="LaButti K."/>
            <person name="Pangilinan J."/>
            <person name="Lipzen A."/>
            <person name="Riley R."/>
            <person name="Andreopoulos W."/>
            <person name="He G."/>
            <person name="Johnson J."/>
            <person name="Nolan M."/>
            <person name="Tritt A."/>
            <person name="Barry K.W."/>
            <person name="Grigoriev I.V."/>
            <person name="Nagy L.G."/>
            <person name="Hibbett D."/>
            <person name="Henrissat B."/>
            <person name="Matheny P.B."/>
            <person name="Labbe J."/>
            <person name="Martin F.M."/>
        </authorList>
    </citation>
    <scope>NUCLEOTIDE SEQUENCE</scope>
    <source>
        <strain evidence="1">HHB10654</strain>
    </source>
</reference>
<dbReference type="EMBL" id="MU277228">
    <property type="protein sequence ID" value="KAI0059242.1"/>
    <property type="molecule type" value="Genomic_DNA"/>
</dbReference>
<sequence>MSEVLGAEFSLFGDDHYLDFTTLPEPLDNFPTLAHDAEAKPDWDIFVKDSFPLSERRIAPLPRRSTTPPSSILPSIGFMSSAPSPCLSTPPLSFAPVIDPLLRPSTPAFYRLSSPDVQSSDSEYDDSTASVRARKRKLARRAAPSSKRTKPNASSRHGGLQRLFFPGSPMTSDTSSSSSAASSPSPCGSSSPSSLNPDGSGKFRCPEAGCTQVCKTSGDLRRHLQSLTHRAPAFPCDRCGKSFTREDALKRHRVNVRGCATAKR</sequence>
<comment type="caution">
    <text evidence="1">The sequence shown here is derived from an EMBL/GenBank/DDBJ whole genome shotgun (WGS) entry which is preliminary data.</text>
</comment>
<evidence type="ECO:0000313" key="1">
    <source>
        <dbReference type="EMBL" id="KAI0059242.1"/>
    </source>
</evidence>
<gene>
    <name evidence="1" type="ORF">BV25DRAFT_1160079</name>
</gene>
<protein>
    <submittedName>
        <fullName evidence="1">Uncharacterized protein</fullName>
    </submittedName>
</protein>
<accession>A0ACB8SSR9</accession>
<reference evidence="1" key="1">
    <citation type="submission" date="2021-03" db="EMBL/GenBank/DDBJ databases">
        <authorList>
            <consortium name="DOE Joint Genome Institute"/>
            <person name="Ahrendt S."/>
            <person name="Looney B.P."/>
            <person name="Miyauchi S."/>
            <person name="Morin E."/>
            <person name="Drula E."/>
            <person name="Courty P.E."/>
            <person name="Chicoki N."/>
            <person name="Fauchery L."/>
            <person name="Kohler A."/>
            <person name="Kuo A."/>
            <person name="Labutti K."/>
            <person name="Pangilinan J."/>
            <person name="Lipzen A."/>
            <person name="Riley R."/>
            <person name="Andreopoulos W."/>
            <person name="He G."/>
            <person name="Johnson J."/>
            <person name="Barry K.W."/>
            <person name="Grigoriev I.V."/>
            <person name="Nagy L."/>
            <person name="Hibbett D."/>
            <person name="Henrissat B."/>
            <person name="Matheny P.B."/>
            <person name="Labbe J."/>
            <person name="Martin F."/>
        </authorList>
    </citation>
    <scope>NUCLEOTIDE SEQUENCE</scope>
    <source>
        <strain evidence="1">HHB10654</strain>
    </source>
</reference>